<dbReference type="GeneID" id="139073338"/>
<keyword evidence="2" id="KW-1185">Reference proteome</keyword>
<feature type="compositionally biased region" description="Pro residues" evidence="1">
    <location>
        <begin position="54"/>
        <end position="67"/>
    </location>
</feature>
<accession>A0ABM4KPJ8</accession>
<feature type="compositionally biased region" description="Low complexity" evidence="1">
    <location>
        <begin position="127"/>
        <end position="147"/>
    </location>
</feature>
<feature type="region of interest" description="Disordered" evidence="1">
    <location>
        <begin position="1"/>
        <end position="206"/>
    </location>
</feature>
<reference evidence="3" key="1">
    <citation type="submission" date="2025-08" db="UniProtKB">
        <authorList>
            <consortium name="RefSeq"/>
        </authorList>
    </citation>
    <scope>IDENTIFICATION</scope>
    <source>
        <tissue evidence="3">Blood</tissue>
    </source>
</reference>
<proteinExistence type="predicted"/>
<feature type="region of interest" description="Disordered" evidence="1">
    <location>
        <begin position="220"/>
        <end position="246"/>
    </location>
</feature>
<protein>
    <submittedName>
        <fullName evidence="3">Proline-rich protein 2-like</fullName>
    </submittedName>
</protein>
<feature type="compositionally biased region" description="Low complexity" evidence="1">
    <location>
        <begin position="158"/>
        <end position="177"/>
    </location>
</feature>
<feature type="compositionally biased region" description="Pro residues" evidence="1">
    <location>
        <begin position="112"/>
        <end position="126"/>
    </location>
</feature>
<evidence type="ECO:0000256" key="1">
    <source>
        <dbReference type="SAM" id="MobiDB-lite"/>
    </source>
</evidence>
<sequence>MPGAWRGFGDTPPAWRAPGTPLTTEEGPRKNGGTQGSAAETPALSGRGARSPPSVRPRPGAPRPPHWQAPDSLIRGVSRSRRLAGRRGACGPRPPASWTRGGICGRRAEAAPPGPTLRPAAPPQRSPPAGRRPVPWPGPLLAGPAPGRRSSTEDAEAAADGAAGAAPPALPGRRAAFPPRPQWPACHGPASRTPIPEETAQDARAHSAWAAGLEAVGGWRPELVPAEPGATGAHAPRRPAPGLREP</sequence>
<evidence type="ECO:0000313" key="2">
    <source>
        <dbReference type="Proteomes" id="UP001652662"/>
    </source>
</evidence>
<dbReference type="Proteomes" id="UP001652662">
    <property type="component" value="Chromosome 14"/>
</dbReference>
<name>A0ABM4KPJ8_EQUPR</name>
<organism evidence="2 3">
    <name type="scientific">Equus przewalskii</name>
    <name type="common">Przewalski's horse</name>
    <name type="synonym">Equus caballus przewalskii</name>
    <dbReference type="NCBI Taxonomy" id="9798"/>
    <lineage>
        <taxon>Eukaryota</taxon>
        <taxon>Metazoa</taxon>
        <taxon>Chordata</taxon>
        <taxon>Craniata</taxon>
        <taxon>Vertebrata</taxon>
        <taxon>Euteleostomi</taxon>
        <taxon>Mammalia</taxon>
        <taxon>Eutheria</taxon>
        <taxon>Laurasiatheria</taxon>
        <taxon>Perissodactyla</taxon>
        <taxon>Equidae</taxon>
        <taxon>Equus</taxon>
    </lineage>
</organism>
<dbReference type="RefSeq" id="XP_070430123.1">
    <property type="nucleotide sequence ID" value="XM_070574022.1"/>
</dbReference>
<gene>
    <name evidence="3" type="primary">LOC139073338</name>
</gene>
<evidence type="ECO:0000313" key="3">
    <source>
        <dbReference type="RefSeq" id="XP_070430123.1"/>
    </source>
</evidence>